<dbReference type="AlphaFoldDB" id="J3Z4I6"/>
<accession>J3Z4I6</accession>
<reference evidence="1 2" key="1">
    <citation type="journal article" date="2012" name="Mol. Biol. Evol.">
        <title>Genome reduction and co-evolution between the primary and secondary bacterial symbionts of psyllids.</title>
        <authorList>
            <person name="Sloan D.B."/>
            <person name="Moran N.A."/>
        </authorList>
    </citation>
    <scope>NUCLEOTIDE SEQUENCE [LARGE SCALE GENOMIC DNA]</scope>
    <source>
        <strain evidence="1">Ceuc_S</strain>
    </source>
</reference>
<evidence type="ECO:0000313" key="2">
    <source>
        <dbReference type="Proteomes" id="UP000003936"/>
    </source>
</evidence>
<keyword evidence="2" id="KW-1185">Reference proteome</keyword>
<sequence length="126" mass="14085">MKVFKEHGASVYGFILKIKIPRRIYGNSFSRLGRLERQRGFSSFILGKRARGSQLYSEYALAADKNPGFSIKDKTEASCTMTSFCLPVESRNPRSQDKKLSSNAALVGGTSLTTNQNTILPERYLL</sequence>
<proteinExistence type="predicted"/>
<dbReference type="EMBL" id="CP003546">
    <property type="protein sequence ID" value="AFP85209.1"/>
    <property type="molecule type" value="Genomic_DNA"/>
</dbReference>
<evidence type="ECO:0000313" key="1">
    <source>
        <dbReference type="EMBL" id="AFP85209.1"/>
    </source>
</evidence>
<organism evidence="1 2">
    <name type="scientific">secondary endosymbiont of Ctenarytaina eucalypti</name>
    <dbReference type="NCBI Taxonomy" id="1199245"/>
    <lineage>
        <taxon>Bacteria</taxon>
        <taxon>Pseudomonadati</taxon>
        <taxon>Pseudomonadota</taxon>
        <taxon>Gammaproteobacteria</taxon>
        <taxon>Enterobacterales</taxon>
        <taxon>Enterobacteriaceae</taxon>
        <taxon>aphid secondary symbionts</taxon>
    </lineage>
</organism>
<dbReference type="Proteomes" id="UP000003936">
    <property type="component" value="Chromosome"/>
</dbReference>
<dbReference type="KEGG" id="sect:A359_08430"/>
<protein>
    <submittedName>
        <fullName evidence="1">Uncharacterized protein</fullName>
    </submittedName>
</protein>
<name>J3Z4I6_9ENTR</name>
<dbReference type="HOGENOM" id="CLU_1980012_0_0_6"/>
<gene>
    <name evidence="1" type="ORF">A359_08430</name>
</gene>